<dbReference type="Gramene" id="CDY12021">
    <property type="protein sequence ID" value="CDY12021"/>
    <property type="gene ID" value="GSBRNA2T00060925001"/>
</dbReference>
<evidence type="ECO:0000313" key="2">
    <source>
        <dbReference type="EMBL" id="CDY12021.1"/>
    </source>
</evidence>
<gene>
    <name evidence="2" type="primary">BnaAnng02060D</name>
    <name evidence="2" type="ORF">GSBRNA2T00060925001</name>
</gene>
<protein>
    <submittedName>
        <fullName evidence="2">BnaAnng02060D protein</fullName>
    </submittedName>
</protein>
<name>A0A078FFM0_BRANA</name>
<dbReference type="AlphaFoldDB" id="A0A078FFM0"/>
<dbReference type="Proteomes" id="UP000028999">
    <property type="component" value="Unassembled WGS sequence"/>
</dbReference>
<organism evidence="2 3">
    <name type="scientific">Brassica napus</name>
    <name type="common">Rape</name>
    <dbReference type="NCBI Taxonomy" id="3708"/>
    <lineage>
        <taxon>Eukaryota</taxon>
        <taxon>Viridiplantae</taxon>
        <taxon>Streptophyta</taxon>
        <taxon>Embryophyta</taxon>
        <taxon>Tracheophyta</taxon>
        <taxon>Spermatophyta</taxon>
        <taxon>Magnoliopsida</taxon>
        <taxon>eudicotyledons</taxon>
        <taxon>Gunneridae</taxon>
        <taxon>Pentapetalae</taxon>
        <taxon>rosids</taxon>
        <taxon>malvids</taxon>
        <taxon>Brassicales</taxon>
        <taxon>Brassicaceae</taxon>
        <taxon>Brassiceae</taxon>
        <taxon>Brassica</taxon>
    </lineage>
</organism>
<keyword evidence="3" id="KW-1185">Reference proteome</keyword>
<evidence type="ECO:0000313" key="3">
    <source>
        <dbReference type="Proteomes" id="UP000028999"/>
    </source>
</evidence>
<proteinExistence type="predicted"/>
<sequence length="97" mass="11016">MKLHHHTHFETITRHHHIHFETITRHHHHHRSSSPSRRRGCLSPRSQTPPSLPSLPSAGHHNHHHRISDPYSSVSVFTEVATTTVTLVVTTNGGQCI</sequence>
<accession>A0A078FFM0</accession>
<reference evidence="2 3" key="1">
    <citation type="journal article" date="2014" name="Science">
        <title>Plant genetics. Early allopolyploid evolution in the post-Neolithic Brassica napus oilseed genome.</title>
        <authorList>
            <person name="Chalhoub B."/>
            <person name="Denoeud F."/>
            <person name="Liu S."/>
            <person name="Parkin I.A."/>
            <person name="Tang H."/>
            <person name="Wang X."/>
            <person name="Chiquet J."/>
            <person name="Belcram H."/>
            <person name="Tong C."/>
            <person name="Samans B."/>
            <person name="Correa M."/>
            <person name="Da Silva C."/>
            <person name="Just J."/>
            <person name="Falentin C."/>
            <person name="Koh C.S."/>
            <person name="Le Clainche I."/>
            <person name="Bernard M."/>
            <person name="Bento P."/>
            <person name="Noel B."/>
            <person name="Labadie K."/>
            <person name="Alberti A."/>
            <person name="Charles M."/>
            <person name="Arnaud D."/>
            <person name="Guo H."/>
            <person name="Daviaud C."/>
            <person name="Alamery S."/>
            <person name="Jabbari K."/>
            <person name="Zhao M."/>
            <person name="Edger P.P."/>
            <person name="Chelaifa H."/>
            <person name="Tack D."/>
            <person name="Lassalle G."/>
            <person name="Mestiri I."/>
            <person name="Schnel N."/>
            <person name="Le Paslier M.C."/>
            <person name="Fan G."/>
            <person name="Renault V."/>
            <person name="Bayer P.E."/>
            <person name="Golicz A.A."/>
            <person name="Manoli S."/>
            <person name="Lee T.H."/>
            <person name="Thi V.H."/>
            <person name="Chalabi S."/>
            <person name="Hu Q."/>
            <person name="Fan C."/>
            <person name="Tollenaere R."/>
            <person name="Lu Y."/>
            <person name="Battail C."/>
            <person name="Shen J."/>
            <person name="Sidebottom C.H."/>
            <person name="Wang X."/>
            <person name="Canaguier A."/>
            <person name="Chauveau A."/>
            <person name="Berard A."/>
            <person name="Deniot G."/>
            <person name="Guan M."/>
            <person name="Liu Z."/>
            <person name="Sun F."/>
            <person name="Lim Y.P."/>
            <person name="Lyons E."/>
            <person name="Town C.D."/>
            <person name="Bancroft I."/>
            <person name="Wang X."/>
            <person name="Meng J."/>
            <person name="Ma J."/>
            <person name="Pires J.C."/>
            <person name="King G.J."/>
            <person name="Brunel D."/>
            <person name="Delourme R."/>
            <person name="Renard M."/>
            <person name="Aury J.M."/>
            <person name="Adams K.L."/>
            <person name="Batley J."/>
            <person name="Snowdon R.J."/>
            <person name="Tost J."/>
            <person name="Edwards D."/>
            <person name="Zhou Y."/>
            <person name="Hua W."/>
            <person name="Sharpe A.G."/>
            <person name="Paterson A.H."/>
            <person name="Guan C."/>
            <person name="Wincker P."/>
        </authorList>
    </citation>
    <scope>NUCLEOTIDE SEQUENCE [LARGE SCALE GENOMIC DNA]</scope>
    <source>
        <strain evidence="3">cv. Darmor-bzh</strain>
    </source>
</reference>
<dbReference type="PaxDb" id="3708-A0A078FFM0"/>
<evidence type="ECO:0000256" key="1">
    <source>
        <dbReference type="SAM" id="MobiDB-lite"/>
    </source>
</evidence>
<feature type="region of interest" description="Disordered" evidence="1">
    <location>
        <begin position="23"/>
        <end position="68"/>
    </location>
</feature>
<feature type="compositionally biased region" description="Basic residues" evidence="1">
    <location>
        <begin position="25"/>
        <end position="40"/>
    </location>
</feature>
<dbReference type="EMBL" id="LK032016">
    <property type="protein sequence ID" value="CDY12021.1"/>
    <property type="molecule type" value="Genomic_DNA"/>
</dbReference>
<feature type="compositionally biased region" description="Low complexity" evidence="1">
    <location>
        <begin position="42"/>
        <end position="57"/>
    </location>
</feature>